<reference evidence="2" key="4">
    <citation type="submission" date="2025-09" db="UniProtKB">
        <authorList>
            <consortium name="Ensembl"/>
        </authorList>
    </citation>
    <scope>IDENTIFICATION</scope>
</reference>
<dbReference type="GeneTree" id="ENSGT00940000163713"/>
<dbReference type="InterPro" id="IPR027417">
    <property type="entry name" value="P-loop_NTPase"/>
</dbReference>
<dbReference type="InParanoid" id="F6RRB9"/>
<keyword evidence="1" id="KW-0472">Membrane</keyword>
<dbReference type="Gene3D" id="3.40.50.300">
    <property type="entry name" value="P-loop containing nucleotide triphosphate hydrolases"/>
    <property type="match status" value="1"/>
</dbReference>
<evidence type="ECO:0000313" key="3">
    <source>
        <dbReference type="Proteomes" id="UP000008144"/>
    </source>
</evidence>
<dbReference type="EMBL" id="EAAA01000042">
    <property type="status" value="NOT_ANNOTATED_CDS"/>
    <property type="molecule type" value="Genomic_DNA"/>
</dbReference>
<dbReference type="STRING" id="7719.ENSCINP00000001159"/>
<accession>F6RRB9</accession>
<dbReference type="PANTHER" id="PTHR36978:SF4">
    <property type="entry name" value="P-LOOP CONTAINING NUCLEOSIDE TRIPHOSPHATE HYDROLASE PROTEIN"/>
    <property type="match status" value="1"/>
</dbReference>
<dbReference type="Pfam" id="PF17784">
    <property type="entry name" value="Sulfotransfer_4"/>
    <property type="match status" value="1"/>
</dbReference>
<dbReference type="SUPFAM" id="SSF52540">
    <property type="entry name" value="P-loop containing nucleoside triphosphate hydrolases"/>
    <property type="match status" value="1"/>
</dbReference>
<sequence>MKVIVAGLYKTGTKSMKDALEVLDYDVWDVAEQLNHVGGVEQWEALMTYNGDATPMLKEMLSNCEAVTDGPAAVLAVEIYKAFPTCKVILCVRDNEDVWFESYKRNRDTLNNNFLLRLMRYISPTVSRRFEIMRLANDVISSGRFVNPLSSIMTYDISPLLCKRAYNAHIAYVTQQVPQSNLLTFNVKQGWEPLCNFLGKEEPQVEFPHTNRNAGNATTSGVYRHAMFSSVKSVRNRVAMEVTMAVCVAFAVVVPMFFV</sequence>
<reference evidence="3" key="1">
    <citation type="journal article" date="2002" name="Science">
        <title>The draft genome of Ciona intestinalis: insights into chordate and vertebrate origins.</title>
        <authorList>
            <person name="Dehal P."/>
            <person name="Satou Y."/>
            <person name="Campbell R.K."/>
            <person name="Chapman J."/>
            <person name="Degnan B."/>
            <person name="De Tomaso A."/>
            <person name="Davidson B."/>
            <person name="Di Gregorio A."/>
            <person name="Gelpke M."/>
            <person name="Goodstein D.M."/>
            <person name="Harafuji N."/>
            <person name="Hastings K.E."/>
            <person name="Ho I."/>
            <person name="Hotta K."/>
            <person name="Huang W."/>
            <person name="Kawashima T."/>
            <person name="Lemaire P."/>
            <person name="Martinez D."/>
            <person name="Meinertzhagen I.A."/>
            <person name="Necula S."/>
            <person name="Nonaka M."/>
            <person name="Putnam N."/>
            <person name="Rash S."/>
            <person name="Saiga H."/>
            <person name="Satake M."/>
            <person name="Terry A."/>
            <person name="Yamada L."/>
            <person name="Wang H.G."/>
            <person name="Awazu S."/>
            <person name="Azumi K."/>
            <person name="Boore J."/>
            <person name="Branno M."/>
            <person name="Chin-Bow S."/>
            <person name="DeSantis R."/>
            <person name="Doyle S."/>
            <person name="Francino P."/>
            <person name="Keys D.N."/>
            <person name="Haga S."/>
            <person name="Hayashi H."/>
            <person name="Hino K."/>
            <person name="Imai K.S."/>
            <person name="Inaba K."/>
            <person name="Kano S."/>
            <person name="Kobayashi K."/>
            <person name="Kobayashi M."/>
            <person name="Lee B.I."/>
            <person name="Makabe K.W."/>
            <person name="Manohar C."/>
            <person name="Matassi G."/>
            <person name="Medina M."/>
            <person name="Mochizuki Y."/>
            <person name="Mount S."/>
            <person name="Morishita T."/>
            <person name="Miura S."/>
            <person name="Nakayama A."/>
            <person name="Nishizaka S."/>
            <person name="Nomoto H."/>
            <person name="Ohta F."/>
            <person name="Oishi K."/>
            <person name="Rigoutsos I."/>
            <person name="Sano M."/>
            <person name="Sasaki A."/>
            <person name="Sasakura Y."/>
            <person name="Shoguchi E."/>
            <person name="Shin-i T."/>
            <person name="Spagnuolo A."/>
            <person name="Stainier D."/>
            <person name="Suzuki M.M."/>
            <person name="Tassy O."/>
            <person name="Takatori N."/>
            <person name="Tokuoka M."/>
            <person name="Yagi K."/>
            <person name="Yoshizaki F."/>
            <person name="Wada S."/>
            <person name="Zhang C."/>
            <person name="Hyatt P.D."/>
            <person name="Larimer F."/>
            <person name="Detter C."/>
            <person name="Doggett N."/>
            <person name="Glavina T."/>
            <person name="Hawkins T."/>
            <person name="Richardson P."/>
            <person name="Lucas S."/>
            <person name="Kohara Y."/>
            <person name="Levine M."/>
            <person name="Satoh N."/>
            <person name="Rokhsar D.S."/>
        </authorList>
    </citation>
    <scope>NUCLEOTIDE SEQUENCE [LARGE SCALE GENOMIC DNA]</scope>
</reference>
<evidence type="ECO:0000256" key="1">
    <source>
        <dbReference type="SAM" id="Phobius"/>
    </source>
</evidence>
<reference evidence="2" key="2">
    <citation type="journal article" date="2008" name="Genome Biol.">
        <title>Improved genome assembly and evidence-based global gene model set for the chordate Ciona intestinalis: new insight into intron and operon populations.</title>
        <authorList>
            <person name="Satou Y."/>
            <person name="Mineta K."/>
            <person name="Ogasawara M."/>
            <person name="Sasakura Y."/>
            <person name="Shoguchi E."/>
            <person name="Ueno K."/>
            <person name="Yamada L."/>
            <person name="Matsumoto J."/>
            <person name="Wasserscheid J."/>
            <person name="Dewar K."/>
            <person name="Wiley G.B."/>
            <person name="Macmil S.L."/>
            <person name="Roe B.A."/>
            <person name="Zeller R.W."/>
            <person name="Hastings K.E."/>
            <person name="Lemaire P."/>
            <person name="Lindquist E."/>
            <person name="Endo T."/>
            <person name="Hotta K."/>
            <person name="Inaba K."/>
        </authorList>
    </citation>
    <scope>NUCLEOTIDE SEQUENCE [LARGE SCALE GENOMIC DNA]</scope>
    <source>
        <strain evidence="2">wild type</strain>
    </source>
</reference>
<organism evidence="2 3">
    <name type="scientific">Ciona intestinalis</name>
    <name type="common">Transparent sea squirt</name>
    <name type="synonym">Ascidia intestinalis</name>
    <dbReference type="NCBI Taxonomy" id="7719"/>
    <lineage>
        <taxon>Eukaryota</taxon>
        <taxon>Metazoa</taxon>
        <taxon>Chordata</taxon>
        <taxon>Tunicata</taxon>
        <taxon>Ascidiacea</taxon>
        <taxon>Phlebobranchia</taxon>
        <taxon>Cionidae</taxon>
        <taxon>Ciona</taxon>
    </lineage>
</organism>
<dbReference type="PANTHER" id="PTHR36978">
    <property type="entry name" value="P-LOOP CONTAINING NUCLEOTIDE TRIPHOSPHATE HYDROLASE"/>
    <property type="match status" value="1"/>
</dbReference>
<dbReference type="Proteomes" id="UP000008144">
    <property type="component" value="Chromosome 1"/>
</dbReference>
<name>F6RRB9_CIOIN</name>
<gene>
    <name evidence="2" type="primary">LOC100181739</name>
</gene>
<reference evidence="2" key="3">
    <citation type="submission" date="2025-08" db="UniProtKB">
        <authorList>
            <consortium name="Ensembl"/>
        </authorList>
    </citation>
    <scope>IDENTIFICATION</scope>
</reference>
<dbReference type="AlphaFoldDB" id="F6RRB9"/>
<evidence type="ECO:0000313" key="2">
    <source>
        <dbReference type="Ensembl" id="ENSCINP00000001159.3"/>
    </source>
</evidence>
<keyword evidence="1" id="KW-0812">Transmembrane</keyword>
<proteinExistence type="predicted"/>
<dbReference type="OMA" id="DCFRWIG"/>
<protein>
    <submittedName>
        <fullName evidence="2">Uncharacterized LOC100181739</fullName>
    </submittedName>
</protein>
<dbReference type="HOGENOM" id="CLU_061199_2_2_1"/>
<dbReference type="InterPro" id="IPR040632">
    <property type="entry name" value="Sulfotransfer_4"/>
</dbReference>
<keyword evidence="3" id="KW-1185">Reference proteome</keyword>
<dbReference type="Ensembl" id="ENSCINT00000001159.3">
    <property type="protein sequence ID" value="ENSCINP00000001159.3"/>
    <property type="gene ID" value="ENSCING00000000632.3"/>
</dbReference>
<keyword evidence="1" id="KW-1133">Transmembrane helix</keyword>
<feature type="transmembrane region" description="Helical" evidence="1">
    <location>
        <begin position="238"/>
        <end position="258"/>
    </location>
</feature>